<dbReference type="Proteomes" id="UP001234581">
    <property type="component" value="Unassembled WGS sequence"/>
</dbReference>
<evidence type="ECO:0000313" key="2">
    <source>
        <dbReference type="Proteomes" id="UP001234581"/>
    </source>
</evidence>
<dbReference type="SUPFAM" id="SSF52047">
    <property type="entry name" value="RNI-like"/>
    <property type="match status" value="1"/>
</dbReference>
<protein>
    <submittedName>
        <fullName evidence="1">Uncharacterized protein</fullName>
    </submittedName>
</protein>
<proteinExistence type="predicted"/>
<dbReference type="EMBL" id="JARTCD010000027">
    <property type="protein sequence ID" value="KAJ8658036.1"/>
    <property type="molecule type" value="Genomic_DNA"/>
</dbReference>
<gene>
    <name evidence="1" type="ORF">O0I10_006307</name>
</gene>
<keyword evidence="2" id="KW-1185">Reference proteome</keyword>
<organism evidence="1 2">
    <name type="scientific">Lichtheimia ornata</name>
    <dbReference type="NCBI Taxonomy" id="688661"/>
    <lineage>
        <taxon>Eukaryota</taxon>
        <taxon>Fungi</taxon>
        <taxon>Fungi incertae sedis</taxon>
        <taxon>Mucoromycota</taxon>
        <taxon>Mucoromycotina</taxon>
        <taxon>Mucoromycetes</taxon>
        <taxon>Mucorales</taxon>
        <taxon>Lichtheimiaceae</taxon>
        <taxon>Lichtheimia</taxon>
    </lineage>
</organism>
<evidence type="ECO:0000313" key="1">
    <source>
        <dbReference type="EMBL" id="KAJ8658036.1"/>
    </source>
</evidence>
<dbReference type="GeneID" id="83213718"/>
<dbReference type="InterPro" id="IPR032675">
    <property type="entry name" value="LRR_dom_sf"/>
</dbReference>
<reference evidence="1 2" key="1">
    <citation type="submission" date="2023-03" db="EMBL/GenBank/DDBJ databases">
        <title>Genome sequence of Lichtheimia ornata CBS 291.66.</title>
        <authorList>
            <person name="Mohabir J.T."/>
            <person name="Shea T.P."/>
            <person name="Kurbessoian T."/>
            <person name="Berby B."/>
            <person name="Fontaine J."/>
            <person name="Livny J."/>
            <person name="Gnirke A."/>
            <person name="Stajich J.E."/>
            <person name="Cuomo C.A."/>
        </authorList>
    </citation>
    <scope>NUCLEOTIDE SEQUENCE [LARGE SCALE GENOMIC DNA]</scope>
    <source>
        <strain evidence="1">CBS 291.66</strain>
    </source>
</reference>
<dbReference type="SUPFAM" id="SSF48452">
    <property type="entry name" value="TPR-like"/>
    <property type="match status" value="1"/>
</dbReference>
<comment type="caution">
    <text evidence="1">The sequence shown here is derived from an EMBL/GenBank/DDBJ whole genome shotgun (WGS) entry which is preliminary data.</text>
</comment>
<dbReference type="Gene3D" id="3.80.10.10">
    <property type="entry name" value="Ribonuclease Inhibitor"/>
    <property type="match status" value="2"/>
</dbReference>
<sequence>MTHSMDFTVIDNLRTSASRGQHDHVIQETFAIGNELQNLQLHVLDIRARSYAACAQFVKALDTAITMQQLNPASALGYLCQGYIHMEQGRHIAASHVYDKALERVDKHDSLYETIQAAKTKAMQQGEKRKDFICDFPMEISTRIIEQLFTSDQFDQQRQYVMVSWSWWHRIMASNQLEYDIRSNLPLDETSDMVIQSFNYARSLSVFSCEAQMRQLFEKYHFERLTTVAFHTFNAYALGESFLAWEGINMQLTDLTLGNHGHAHISQPHGAYTLQLQYILEKCPNLRALHCLGMIDISLMGGTYPKLQELRLDEVAGTVGNQHMMMIQQHLPGLEIFDMAIPKSLRPLTVNDTWLPCIRHLHYGDRFGIYLNGLDIKQVRYHGLVSLSIPYTNLFSLDDIAPFIIDHHVTLQVLTLKATLDTTQTRNMMDAMHNYQDIEFKRLQVLTVNILSTIDNIEPYSDFISWGIERAPYLRQGHDDYDTLVAEFVEAHVDYMADKGGSRLQSINVRLQEPHPKLIDDIREMKCLTNLKLFTSNLASESFIKLFESLRQGCEGLVTLSIVNRCLMPNRVLYHIAVLSNLRSLTITGGIHDANTSILSLRRCRHLEHLDVACEIDEDILSLLHECNPRLKIMAPNSFY</sequence>
<accession>A0AAD7V3S1</accession>
<dbReference type="InterPro" id="IPR011990">
    <property type="entry name" value="TPR-like_helical_dom_sf"/>
</dbReference>
<name>A0AAD7V3S1_9FUNG</name>
<dbReference type="Gene3D" id="1.25.40.10">
    <property type="entry name" value="Tetratricopeptide repeat domain"/>
    <property type="match status" value="1"/>
</dbReference>
<dbReference type="AlphaFoldDB" id="A0AAD7V3S1"/>
<dbReference type="RefSeq" id="XP_058342949.1">
    <property type="nucleotide sequence ID" value="XM_058486337.1"/>
</dbReference>